<reference evidence="6" key="1">
    <citation type="submission" date="2022-03" db="EMBL/GenBank/DDBJ databases">
        <title>Draft Genome Sequence of Firmicute Strain S0AB, a Heterotrophic Iron/Sulfur-Oxidizing Extreme Acidophile.</title>
        <authorList>
            <person name="Vergara E."/>
            <person name="Pakostova E."/>
            <person name="Johnson D.B."/>
            <person name="Holmes D.S."/>
        </authorList>
    </citation>
    <scope>NUCLEOTIDE SEQUENCE</scope>
    <source>
        <strain evidence="6">S0AB</strain>
    </source>
</reference>
<dbReference type="GO" id="GO:0005524">
    <property type="term" value="F:ATP binding"/>
    <property type="evidence" value="ECO:0007669"/>
    <property type="project" value="UniProtKB-KW"/>
</dbReference>
<evidence type="ECO:0000313" key="6">
    <source>
        <dbReference type="EMBL" id="MCI0184771.1"/>
    </source>
</evidence>
<dbReference type="RefSeq" id="WP_241716712.1">
    <property type="nucleotide sequence ID" value="NZ_JALBUF010000025.1"/>
</dbReference>
<evidence type="ECO:0000256" key="1">
    <source>
        <dbReference type="ARBA" id="ARBA00022741"/>
    </source>
</evidence>
<organism evidence="6 7">
    <name type="scientific">Sulfoacidibacillus ferrooxidans</name>
    <dbReference type="NCBI Taxonomy" id="2005001"/>
    <lineage>
        <taxon>Bacteria</taxon>
        <taxon>Bacillati</taxon>
        <taxon>Bacillota</taxon>
        <taxon>Bacilli</taxon>
        <taxon>Bacillales</taxon>
        <taxon>Alicyclobacillaceae</taxon>
        <taxon>Sulfoacidibacillus</taxon>
    </lineage>
</organism>
<keyword evidence="1" id="KW-0547">Nucleotide-binding</keyword>
<dbReference type="AlphaFoldDB" id="A0A9X1VAP5"/>
<dbReference type="InterPro" id="IPR003439">
    <property type="entry name" value="ABC_transporter-like_ATP-bd"/>
</dbReference>
<gene>
    <name evidence="6" type="primary">ybiT_2</name>
    <name evidence="6" type="ORF">MM817_03068</name>
</gene>
<dbReference type="SUPFAM" id="SSF52540">
    <property type="entry name" value="P-loop containing nucleoside triphosphate hydrolases"/>
    <property type="match status" value="2"/>
</dbReference>
<proteinExistence type="predicted"/>
<dbReference type="PROSITE" id="PS00211">
    <property type="entry name" value="ABC_TRANSPORTER_1"/>
    <property type="match status" value="1"/>
</dbReference>
<dbReference type="CDD" id="cd03221">
    <property type="entry name" value="ABCF_EF-3"/>
    <property type="match status" value="1"/>
</dbReference>
<dbReference type="EMBL" id="JALBUF010000025">
    <property type="protein sequence ID" value="MCI0184771.1"/>
    <property type="molecule type" value="Genomic_DNA"/>
</dbReference>
<sequence>MSILSIEQGSKSFGERVVLESVSFSLAYGDRVGFVGANGAGKSTLLKILAGDMELSLGTVLLAPSITLGYLPQAFEPKGNLTITALLEDATKEIQEMHVTINRLMDLMTKLSDDSHALERVLSEYGDLQARFEHRGGYDLPHRVDAVLQGLGLASIDRERPVSSLSGGEQVRLGLAAVLIQSPDLLLLDEPTNHLDRKALEWLEQYLAAFSGAVMVVSHDRLFLNIVVNQIIEIDEYSHRAKRYSGNYDMYQRQKALERVQWEERYTMQQAQIQELKQRIQSAHQHVGHNRPPKDNNKMAYKGHHAKVERAVGRNIQSAEVELVRIQANAVPRPPKPLCFDANFEWVASHHAVAVTCSEVSYVLPNGRHLFEGIGFTLGRSERMLIVGPNGAGKTTLLNVVAGVRPPSTGMVLRPAGTRIGYVPQDLHWPDPVRTVLEEFRRELVEKSQRRSTEQRHHQTASSVNGYEESTQERSRVYEECREAAIAQLLSYELFRYEEFDLPCAALSPGQHRKLRIAKLLASGANLLVLDEPTNHLSFAILEEFERALTVFPGAIVAVSHD</sequence>
<feature type="compositionally biased region" description="Basic and acidic residues" evidence="4">
    <location>
        <begin position="447"/>
        <end position="457"/>
    </location>
</feature>
<dbReference type="GO" id="GO:0016887">
    <property type="term" value="F:ATP hydrolysis activity"/>
    <property type="evidence" value="ECO:0007669"/>
    <property type="project" value="InterPro"/>
</dbReference>
<dbReference type="InterPro" id="IPR027417">
    <property type="entry name" value="P-loop_NTPase"/>
</dbReference>
<evidence type="ECO:0000256" key="4">
    <source>
        <dbReference type="SAM" id="MobiDB-lite"/>
    </source>
</evidence>
<comment type="caution">
    <text evidence="6">The sequence shown here is derived from an EMBL/GenBank/DDBJ whole genome shotgun (WGS) entry which is preliminary data.</text>
</comment>
<feature type="region of interest" description="Disordered" evidence="4">
    <location>
        <begin position="447"/>
        <end position="472"/>
    </location>
</feature>
<dbReference type="InterPro" id="IPR003593">
    <property type="entry name" value="AAA+_ATPase"/>
</dbReference>
<dbReference type="PANTHER" id="PTHR42855">
    <property type="entry name" value="ABC TRANSPORTER ATP-BINDING SUBUNIT"/>
    <property type="match status" value="1"/>
</dbReference>
<dbReference type="Gene3D" id="3.40.50.300">
    <property type="entry name" value="P-loop containing nucleotide triphosphate hydrolases"/>
    <property type="match status" value="2"/>
</dbReference>
<evidence type="ECO:0000256" key="2">
    <source>
        <dbReference type="ARBA" id="ARBA00022840"/>
    </source>
</evidence>
<feature type="domain" description="ABC transporter" evidence="5">
    <location>
        <begin position="4"/>
        <end position="264"/>
    </location>
</feature>
<protein>
    <submittedName>
        <fullName evidence="6">ABC transporter ATP-binding protein YbiT</fullName>
    </submittedName>
</protein>
<evidence type="ECO:0000313" key="7">
    <source>
        <dbReference type="Proteomes" id="UP001139263"/>
    </source>
</evidence>
<accession>A0A9X1VAP5</accession>
<dbReference type="InterPro" id="IPR051309">
    <property type="entry name" value="ABCF_ATPase"/>
</dbReference>
<keyword evidence="2 6" id="KW-0067">ATP-binding</keyword>
<evidence type="ECO:0000259" key="5">
    <source>
        <dbReference type="PROSITE" id="PS50893"/>
    </source>
</evidence>
<feature type="compositionally biased region" description="Polar residues" evidence="4">
    <location>
        <begin position="460"/>
        <end position="469"/>
    </location>
</feature>
<keyword evidence="3" id="KW-0175">Coiled coil</keyword>
<dbReference type="PROSITE" id="PS50893">
    <property type="entry name" value="ABC_TRANSPORTER_2"/>
    <property type="match status" value="2"/>
</dbReference>
<dbReference type="PANTHER" id="PTHR42855:SF2">
    <property type="entry name" value="DRUG RESISTANCE ABC TRANSPORTER,ATP-BINDING PROTEIN"/>
    <property type="match status" value="1"/>
</dbReference>
<keyword evidence="7" id="KW-1185">Reference proteome</keyword>
<dbReference type="SMART" id="SM00382">
    <property type="entry name" value="AAA"/>
    <property type="match status" value="2"/>
</dbReference>
<feature type="domain" description="ABC transporter" evidence="5">
    <location>
        <begin position="355"/>
        <end position="561"/>
    </location>
</feature>
<dbReference type="Pfam" id="PF00005">
    <property type="entry name" value="ABC_tran"/>
    <property type="match status" value="2"/>
</dbReference>
<feature type="coiled-coil region" evidence="3">
    <location>
        <begin position="259"/>
        <end position="286"/>
    </location>
</feature>
<dbReference type="InterPro" id="IPR017871">
    <property type="entry name" value="ABC_transporter-like_CS"/>
</dbReference>
<name>A0A9X1VAP5_9BACL</name>
<dbReference type="Proteomes" id="UP001139263">
    <property type="component" value="Unassembled WGS sequence"/>
</dbReference>
<dbReference type="FunFam" id="3.40.50.300:FF:000011">
    <property type="entry name" value="Putative ABC transporter ATP-binding component"/>
    <property type="match status" value="1"/>
</dbReference>
<dbReference type="Pfam" id="PF12848">
    <property type="entry name" value="ABC_tran_Xtn"/>
    <property type="match status" value="1"/>
</dbReference>
<dbReference type="InterPro" id="IPR032781">
    <property type="entry name" value="ABC_tran_Xtn"/>
</dbReference>
<evidence type="ECO:0000256" key="3">
    <source>
        <dbReference type="SAM" id="Coils"/>
    </source>
</evidence>